<dbReference type="PANTHER" id="PTHR48075">
    <property type="entry name" value="3-HYDROXYACYL-COA DEHYDROGENASE FAMILY PROTEIN"/>
    <property type="match status" value="1"/>
</dbReference>
<dbReference type="Gene3D" id="1.10.1040.10">
    <property type="entry name" value="N-(1-d-carboxylethyl)-l-norvaline Dehydrogenase, domain 2"/>
    <property type="match status" value="2"/>
</dbReference>
<gene>
    <name evidence="4" type="ORF">Q8947_13905</name>
</gene>
<dbReference type="PANTHER" id="PTHR48075:SF5">
    <property type="entry name" value="3-HYDROXYBUTYRYL-COA DEHYDROGENASE"/>
    <property type="match status" value="1"/>
</dbReference>
<dbReference type="GO" id="GO:0003857">
    <property type="term" value="F:(3S)-3-hydroxyacyl-CoA dehydrogenase (NAD+) activity"/>
    <property type="evidence" value="ECO:0007669"/>
    <property type="project" value="UniProtKB-EC"/>
</dbReference>
<dbReference type="SUPFAM" id="SSF51735">
    <property type="entry name" value="NAD(P)-binding Rossmann-fold domains"/>
    <property type="match status" value="1"/>
</dbReference>
<evidence type="ECO:0000256" key="1">
    <source>
        <dbReference type="ARBA" id="ARBA00023002"/>
    </source>
</evidence>
<evidence type="ECO:0000259" key="2">
    <source>
        <dbReference type="Pfam" id="PF00725"/>
    </source>
</evidence>
<comment type="caution">
    <text evidence="4">The sequence shown here is derived from an EMBL/GenBank/DDBJ whole genome shotgun (WGS) entry which is preliminary data.</text>
</comment>
<proteinExistence type="predicted"/>
<dbReference type="Pfam" id="PF00725">
    <property type="entry name" value="3HCDH"/>
    <property type="match status" value="2"/>
</dbReference>
<keyword evidence="5" id="KW-1185">Reference proteome</keyword>
<dbReference type="InterPro" id="IPR036291">
    <property type="entry name" value="NAD(P)-bd_dom_sf"/>
</dbReference>
<dbReference type="InterPro" id="IPR013328">
    <property type="entry name" value="6PGD_dom2"/>
</dbReference>
<sequence length="500" mass="54115">MNCNTMNVNTIGIVGAGAMGSGIAQIAATSAMDVRIYDSRGGAAADACERIVRTLQKRADAGKLDAAVPEQVRVRLHPVDSLAELAGCELVIEAIVEDLAIKQQVFHELEAAVGEDTILASNTSSIPIGVLASSCQRKQRIVGMHFFNPVPLMKLVEIIAGPDTDEAVMACLEETGRRMGRVPVRVRDTPGFLVNFGGRAYPTEGLAVLQEGVATPAQIDAIMRDAHGFRMGPFELMDLTGMDVNYPVSRFIHECQSYDPRLRTTPLHRYMMDSGQLGRKTGRGFYRYGEGVERQSADTCVDAQPASQVLVFGNDPVLDLLVAETGVRRLAQDDGISPILVSFRGDDCSNYAAMQGLDHRRLVAIDTLGNTDIRLTLMCAPGVSAECRDSVLALFRPVRKLTLINDSPGFVGQRIVAMVANLGCEMAQMHIASVADVDCAMRLGLNYPKGPIELTDALGCSTVYEILTRMQSLTGDDRYRPSAWLRRRAQLGLPAGTVDS</sequence>
<feature type="domain" description="3-hydroxyacyl-CoA dehydrogenase NAD binding" evidence="3">
    <location>
        <begin position="10"/>
        <end position="189"/>
    </location>
</feature>
<dbReference type="InterPro" id="IPR008927">
    <property type="entry name" value="6-PGluconate_DH-like_C_sf"/>
</dbReference>
<dbReference type="EMBL" id="JAUZQE010000052">
    <property type="protein sequence ID" value="MDR4127070.1"/>
    <property type="molecule type" value="Genomic_DNA"/>
</dbReference>
<evidence type="ECO:0000313" key="5">
    <source>
        <dbReference type="Proteomes" id="UP001232156"/>
    </source>
</evidence>
<reference evidence="4 5" key="1">
    <citation type="submission" date="2023-08" db="EMBL/GenBank/DDBJ databases">
        <title>Alcaligenaceae gen. nov., a novel taxon isolated from the sludge of Yixing Pesticide Factory.</title>
        <authorList>
            <person name="Ruan L."/>
        </authorList>
    </citation>
    <scope>NUCLEOTIDE SEQUENCE [LARGE SCALE GENOMIC DNA]</scope>
    <source>
        <strain evidence="4 5">LG-2</strain>
    </source>
</reference>
<dbReference type="InterPro" id="IPR006176">
    <property type="entry name" value="3-OHacyl-CoA_DH_NAD-bd"/>
</dbReference>
<evidence type="ECO:0000313" key="4">
    <source>
        <dbReference type="EMBL" id="MDR4127070.1"/>
    </source>
</evidence>
<evidence type="ECO:0000259" key="3">
    <source>
        <dbReference type="Pfam" id="PF02737"/>
    </source>
</evidence>
<accession>A0ABU1D9F4</accession>
<dbReference type="InterPro" id="IPR006108">
    <property type="entry name" value="3HC_DH_C"/>
</dbReference>
<protein>
    <submittedName>
        <fullName evidence="4">3-hydroxyacyl-CoA dehydrogenase</fullName>
        <ecNumber evidence="4">1.1.1.35</ecNumber>
    </submittedName>
</protein>
<dbReference type="Gene3D" id="3.40.50.720">
    <property type="entry name" value="NAD(P)-binding Rossmann-like Domain"/>
    <property type="match status" value="1"/>
</dbReference>
<feature type="domain" description="3-hydroxyacyl-CoA dehydrogenase C-terminal" evidence="2">
    <location>
        <begin position="409"/>
        <end position="492"/>
    </location>
</feature>
<dbReference type="Proteomes" id="UP001232156">
    <property type="component" value="Unassembled WGS sequence"/>
</dbReference>
<keyword evidence="1 4" id="KW-0560">Oxidoreductase</keyword>
<organism evidence="4 5">
    <name type="scientific">Yanghanlia caeni</name>
    <dbReference type="NCBI Taxonomy" id="3064283"/>
    <lineage>
        <taxon>Bacteria</taxon>
        <taxon>Pseudomonadati</taxon>
        <taxon>Pseudomonadota</taxon>
        <taxon>Betaproteobacteria</taxon>
        <taxon>Burkholderiales</taxon>
        <taxon>Alcaligenaceae</taxon>
        <taxon>Yanghanlia</taxon>
    </lineage>
</organism>
<dbReference type="NCBIfam" id="NF006124">
    <property type="entry name" value="PRK08268.1"/>
    <property type="match status" value="1"/>
</dbReference>
<feature type="domain" description="3-hydroxyacyl-CoA dehydrogenase C-terminal" evidence="2">
    <location>
        <begin position="191"/>
        <end position="288"/>
    </location>
</feature>
<dbReference type="Pfam" id="PF02737">
    <property type="entry name" value="3HCDH_N"/>
    <property type="match status" value="1"/>
</dbReference>
<dbReference type="EC" id="1.1.1.35" evidence="4"/>
<name>A0ABU1D9F4_9BURK</name>
<dbReference type="SUPFAM" id="SSF48179">
    <property type="entry name" value="6-phosphogluconate dehydrogenase C-terminal domain-like"/>
    <property type="match status" value="2"/>
</dbReference>
<dbReference type="RefSeq" id="WP_165278327.1">
    <property type="nucleotide sequence ID" value="NZ_JAUZQE010000052.1"/>
</dbReference>